<evidence type="ECO:0000313" key="2">
    <source>
        <dbReference type="EMBL" id="CEK89629.1"/>
    </source>
</evidence>
<accession>A0A0B7B8H5</accession>
<keyword evidence="1" id="KW-0472">Membrane</keyword>
<sequence>MAPPVVGTVFKDGTIERCNSTCLRLVSSSLVMDIYYYCVLLLCVIVCSYEYAHMFESRSSVV</sequence>
<evidence type="ECO:0000256" key="1">
    <source>
        <dbReference type="SAM" id="Phobius"/>
    </source>
</evidence>
<keyword evidence="1" id="KW-1133">Transmembrane helix</keyword>
<gene>
    <name evidence="2" type="primary">ORF172059</name>
</gene>
<keyword evidence="1" id="KW-0812">Transmembrane</keyword>
<organism evidence="2">
    <name type="scientific">Arion vulgaris</name>
    <dbReference type="NCBI Taxonomy" id="1028688"/>
    <lineage>
        <taxon>Eukaryota</taxon>
        <taxon>Metazoa</taxon>
        <taxon>Spiralia</taxon>
        <taxon>Lophotrochozoa</taxon>
        <taxon>Mollusca</taxon>
        <taxon>Gastropoda</taxon>
        <taxon>Heterobranchia</taxon>
        <taxon>Euthyneura</taxon>
        <taxon>Panpulmonata</taxon>
        <taxon>Eupulmonata</taxon>
        <taxon>Stylommatophora</taxon>
        <taxon>Helicina</taxon>
        <taxon>Arionoidea</taxon>
        <taxon>Arionidae</taxon>
        <taxon>Arion</taxon>
    </lineage>
</organism>
<name>A0A0B7B8H5_9EUPU</name>
<feature type="transmembrane region" description="Helical" evidence="1">
    <location>
        <begin position="34"/>
        <end position="52"/>
    </location>
</feature>
<feature type="non-terminal residue" evidence="2">
    <location>
        <position position="62"/>
    </location>
</feature>
<protein>
    <submittedName>
        <fullName evidence="2">Uncharacterized protein</fullName>
    </submittedName>
</protein>
<dbReference type="EMBL" id="HACG01042764">
    <property type="protein sequence ID" value="CEK89629.1"/>
    <property type="molecule type" value="Transcribed_RNA"/>
</dbReference>
<dbReference type="AlphaFoldDB" id="A0A0B7B8H5"/>
<proteinExistence type="predicted"/>
<reference evidence="2" key="1">
    <citation type="submission" date="2014-12" db="EMBL/GenBank/DDBJ databases">
        <title>Insight into the proteome of Arion vulgaris.</title>
        <authorList>
            <person name="Aradska J."/>
            <person name="Bulat T."/>
            <person name="Smidak R."/>
            <person name="Sarate P."/>
            <person name="Gangsoo J."/>
            <person name="Sialana F."/>
            <person name="Bilban M."/>
            <person name="Lubec G."/>
        </authorList>
    </citation>
    <scope>NUCLEOTIDE SEQUENCE</scope>
    <source>
        <tissue evidence="2">Skin</tissue>
    </source>
</reference>